<sequence>MTDHVLVIGYGDTGRSAVNSMLASQPDTRLTVLDTNFLAVAEATANGATAVVGDGQDRCALDEAAADIADRVIVAVPDDLNALLITRAVRPLNHIALIVVVIREPENHAIFASDGIVTVHMQRDPDDRQT</sequence>
<feature type="domain" description="RCK N-terminal" evidence="1">
    <location>
        <begin position="2"/>
        <end position="121"/>
    </location>
</feature>
<dbReference type="PANTHER" id="PTHR43833">
    <property type="entry name" value="POTASSIUM CHANNEL PROTEIN 2-RELATED-RELATED"/>
    <property type="match status" value="1"/>
</dbReference>
<reference evidence="3" key="1">
    <citation type="journal article" date="2019" name="Int. J. Syst. Evol. Microbiol.">
        <title>The Global Catalogue of Microorganisms (GCM) 10K type strain sequencing project: providing services to taxonomists for standard genome sequencing and annotation.</title>
        <authorList>
            <consortium name="The Broad Institute Genomics Platform"/>
            <consortium name="The Broad Institute Genome Sequencing Center for Infectious Disease"/>
            <person name="Wu L."/>
            <person name="Ma J."/>
        </authorList>
    </citation>
    <scope>NUCLEOTIDE SEQUENCE [LARGE SCALE GENOMIC DNA]</scope>
    <source>
        <strain evidence="3">CGMCC 4.7319</strain>
    </source>
</reference>
<protein>
    <recommendedName>
        <fullName evidence="1">RCK N-terminal domain-containing protein</fullName>
    </recommendedName>
</protein>
<organism evidence="2 3">
    <name type="scientific">Lentzea pudingi</name>
    <dbReference type="NCBI Taxonomy" id="1789439"/>
    <lineage>
        <taxon>Bacteria</taxon>
        <taxon>Bacillati</taxon>
        <taxon>Actinomycetota</taxon>
        <taxon>Actinomycetes</taxon>
        <taxon>Pseudonocardiales</taxon>
        <taxon>Pseudonocardiaceae</taxon>
        <taxon>Lentzea</taxon>
    </lineage>
</organism>
<dbReference type="SUPFAM" id="SSF51735">
    <property type="entry name" value="NAD(P)-binding Rossmann-fold domains"/>
    <property type="match status" value="1"/>
</dbReference>
<gene>
    <name evidence="2" type="ORF">GCM10011609_85340</name>
</gene>
<proteinExistence type="predicted"/>
<evidence type="ECO:0000259" key="1">
    <source>
        <dbReference type="PROSITE" id="PS51201"/>
    </source>
</evidence>
<comment type="caution">
    <text evidence="2">The sequence shown here is derived from an EMBL/GenBank/DDBJ whole genome shotgun (WGS) entry which is preliminary data.</text>
</comment>
<dbReference type="InterPro" id="IPR036291">
    <property type="entry name" value="NAD(P)-bd_dom_sf"/>
</dbReference>
<dbReference type="EMBL" id="BMNC01000029">
    <property type="protein sequence ID" value="GGN28817.1"/>
    <property type="molecule type" value="Genomic_DNA"/>
</dbReference>
<dbReference type="PANTHER" id="PTHR43833:SF9">
    <property type="entry name" value="POTASSIUM CHANNEL PROTEIN YUGO-RELATED"/>
    <property type="match status" value="1"/>
</dbReference>
<dbReference type="InterPro" id="IPR003148">
    <property type="entry name" value="RCK_N"/>
</dbReference>
<dbReference type="Pfam" id="PF02254">
    <property type="entry name" value="TrkA_N"/>
    <property type="match status" value="1"/>
</dbReference>
<dbReference type="Gene3D" id="3.40.50.720">
    <property type="entry name" value="NAD(P)-binding Rossmann-like Domain"/>
    <property type="match status" value="1"/>
</dbReference>
<keyword evidence="3" id="KW-1185">Reference proteome</keyword>
<dbReference type="Proteomes" id="UP000597656">
    <property type="component" value="Unassembled WGS sequence"/>
</dbReference>
<evidence type="ECO:0000313" key="3">
    <source>
        <dbReference type="Proteomes" id="UP000597656"/>
    </source>
</evidence>
<dbReference type="InterPro" id="IPR050721">
    <property type="entry name" value="Trk_Ktr_HKT_K-transport"/>
</dbReference>
<dbReference type="RefSeq" id="WP_189160558.1">
    <property type="nucleotide sequence ID" value="NZ_BMNC01000029.1"/>
</dbReference>
<name>A0ABQ2IWS4_9PSEU</name>
<accession>A0ABQ2IWS4</accession>
<dbReference type="PROSITE" id="PS51201">
    <property type="entry name" value="RCK_N"/>
    <property type="match status" value="1"/>
</dbReference>
<evidence type="ECO:0000313" key="2">
    <source>
        <dbReference type="EMBL" id="GGN28817.1"/>
    </source>
</evidence>